<dbReference type="GO" id="GO:0004451">
    <property type="term" value="F:isocitrate lyase activity"/>
    <property type="evidence" value="ECO:0007669"/>
    <property type="project" value="UniProtKB-EC"/>
</dbReference>
<dbReference type="Gene3D" id="3.20.20.60">
    <property type="entry name" value="Phosphoenolpyruvate-binding domains"/>
    <property type="match status" value="1"/>
</dbReference>
<name>A0A160TT19_9ZZZZ</name>
<dbReference type="Pfam" id="PF13714">
    <property type="entry name" value="PEP_mutase"/>
    <property type="match status" value="1"/>
</dbReference>
<dbReference type="InterPro" id="IPR040442">
    <property type="entry name" value="Pyrv_kinase-like_dom_sf"/>
</dbReference>
<dbReference type="InterPro" id="IPR039556">
    <property type="entry name" value="ICL/PEPM"/>
</dbReference>
<evidence type="ECO:0000313" key="1">
    <source>
        <dbReference type="EMBL" id="CUS50043.1"/>
    </source>
</evidence>
<dbReference type="InterPro" id="IPR015813">
    <property type="entry name" value="Pyrv/PenolPyrv_kinase-like_dom"/>
</dbReference>
<protein>
    <submittedName>
        <fullName evidence="1">Isocitrate lyase</fullName>
        <ecNumber evidence="1">4.1.3.1</ecNumber>
    </submittedName>
</protein>
<dbReference type="CDD" id="cd00377">
    <property type="entry name" value="ICL_PEPM"/>
    <property type="match status" value="1"/>
</dbReference>
<dbReference type="AlphaFoldDB" id="A0A160TT19"/>
<dbReference type="PANTHER" id="PTHR42905">
    <property type="entry name" value="PHOSPHOENOLPYRUVATE CARBOXYLASE"/>
    <property type="match status" value="1"/>
</dbReference>
<gene>
    <name evidence="1" type="ORF">MGWOODY_XGa1739</name>
</gene>
<reference evidence="1" key="1">
    <citation type="submission" date="2015-10" db="EMBL/GenBank/DDBJ databases">
        <authorList>
            <person name="Gilbert D.G."/>
        </authorList>
    </citation>
    <scope>NUCLEOTIDE SEQUENCE</scope>
</reference>
<proteinExistence type="predicted"/>
<keyword evidence="1" id="KW-0456">Lyase</keyword>
<sequence length="291" mass="31516">MTADKKTEFARRLREGDYITAPGVFDLISARIADRMKFPALYMTGYGVVASAFGLPDAGLASYTEMVDRVRTIAAGTITPLIADADTGYGGLLNVQHTVRGYEQAGAVAIQLEDQKIPKKCGHTPGRRVISVEDMVAKIRVAVTARESENFLVIARTDARTGYGLAEAISRGQAFANAGADIVFVEAPESVEEMTEICHKIDCPLMANMVDGGRTPLLSAEQLKDIGYQIAIFPGTAFLAAGSAVESVYKHLKTTGSSEGLPTPLYNFNEFSRLMGFEDVWAFEKKWTDPS</sequence>
<organism evidence="1">
    <name type="scientific">hydrothermal vent metagenome</name>
    <dbReference type="NCBI Taxonomy" id="652676"/>
    <lineage>
        <taxon>unclassified sequences</taxon>
        <taxon>metagenomes</taxon>
        <taxon>ecological metagenomes</taxon>
    </lineage>
</organism>
<dbReference type="SUPFAM" id="SSF51621">
    <property type="entry name" value="Phosphoenolpyruvate/pyruvate domain"/>
    <property type="match status" value="1"/>
</dbReference>
<dbReference type="EMBL" id="CZRL01000009">
    <property type="protein sequence ID" value="CUS50043.1"/>
    <property type="molecule type" value="Genomic_DNA"/>
</dbReference>
<dbReference type="PANTHER" id="PTHR42905:SF5">
    <property type="entry name" value="CARBOXYVINYL-CARBOXYPHOSPHONATE PHOSPHORYLMUTASE, CHLOROPLASTIC"/>
    <property type="match status" value="1"/>
</dbReference>
<accession>A0A160TT19</accession>
<dbReference type="EC" id="4.1.3.1" evidence="1"/>